<name>A0A182K0R8_9DIPT</name>
<accession>A0A182K0R8</accession>
<feature type="domain" description="C2H2-type" evidence="1">
    <location>
        <begin position="98"/>
        <end position="121"/>
    </location>
</feature>
<proteinExistence type="predicted"/>
<evidence type="ECO:0000313" key="3">
    <source>
        <dbReference type="Proteomes" id="UP000075881"/>
    </source>
</evidence>
<dbReference type="SMART" id="SM00355">
    <property type="entry name" value="ZnF_C2H2"/>
    <property type="match status" value="6"/>
</dbReference>
<dbReference type="Proteomes" id="UP000075881">
    <property type="component" value="Unassembled WGS sequence"/>
</dbReference>
<protein>
    <recommendedName>
        <fullName evidence="1">C2H2-type domain-containing protein</fullName>
    </recommendedName>
</protein>
<dbReference type="EnsemblMetazoa" id="ACHR004350-RA">
    <property type="protein sequence ID" value="ACHR004350-PA"/>
    <property type="gene ID" value="ACHR004350"/>
</dbReference>
<organism evidence="2 3">
    <name type="scientific">Anopheles christyi</name>
    <dbReference type="NCBI Taxonomy" id="43041"/>
    <lineage>
        <taxon>Eukaryota</taxon>
        <taxon>Metazoa</taxon>
        <taxon>Ecdysozoa</taxon>
        <taxon>Arthropoda</taxon>
        <taxon>Hexapoda</taxon>
        <taxon>Insecta</taxon>
        <taxon>Pterygota</taxon>
        <taxon>Neoptera</taxon>
        <taxon>Endopterygota</taxon>
        <taxon>Diptera</taxon>
        <taxon>Nematocera</taxon>
        <taxon>Culicoidea</taxon>
        <taxon>Culicidae</taxon>
        <taxon>Anophelinae</taxon>
        <taxon>Anopheles</taxon>
    </lineage>
</organism>
<dbReference type="STRING" id="43041.A0A182K0R8"/>
<dbReference type="VEuPathDB" id="VectorBase:ACHR004350"/>
<feature type="domain" description="C2H2-type" evidence="1">
    <location>
        <begin position="187"/>
        <end position="208"/>
    </location>
</feature>
<reference evidence="3" key="1">
    <citation type="submission" date="2013-03" db="EMBL/GenBank/DDBJ databases">
        <title>The Genome Sequence of Anopheles christyi ACHKN1017.</title>
        <authorList>
            <consortium name="The Broad Institute Genomics Platform"/>
            <person name="Neafsey D.E."/>
            <person name="Besansky N."/>
            <person name="Walker B."/>
            <person name="Young S.K."/>
            <person name="Zeng Q."/>
            <person name="Gargeya S."/>
            <person name="Fitzgerald M."/>
            <person name="Haas B."/>
            <person name="Abouelleil A."/>
            <person name="Allen A.W."/>
            <person name="Alvarado L."/>
            <person name="Arachchi H.M."/>
            <person name="Berlin A.M."/>
            <person name="Chapman S.B."/>
            <person name="Gainer-Dewar J."/>
            <person name="Goldberg J."/>
            <person name="Griggs A."/>
            <person name="Gujja S."/>
            <person name="Hansen M."/>
            <person name="Howarth C."/>
            <person name="Imamovic A."/>
            <person name="Ireland A."/>
            <person name="Larimer J."/>
            <person name="McCowan C."/>
            <person name="Murphy C."/>
            <person name="Pearson M."/>
            <person name="Poon T.W."/>
            <person name="Priest M."/>
            <person name="Roberts A."/>
            <person name="Saif S."/>
            <person name="Shea T."/>
            <person name="Sisk P."/>
            <person name="Sykes S."/>
            <person name="Wortman J."/>
            <person name="Nusbaum C."/>
            <person name="Birren B."/>
        </authorList>
    </citation>
    <scope>NUCLEOTIDE SEQUENCE [LARGE SCALE GENOMIC DNA]</scope>
    <source>
        <strain evidence="3">ACHKN1017</strain>
    </source>
</reference>
<reference evidence="2" key="2">
    <citation type="submission" date="2020-05" db="UniProtKB">
        <authorList>
            <consortium name="EnsemblMetazoa"/>
        </authorList>
    </citation>
    <scope>IDENTIFICATION</scope>
    <source>
        <strain evidence="2">ACHKN1017</strain>
    </source>
</reference>
<dbReference type="InterPro" id="IPR013087">
    <property type="entry name" value="Znf_C2H2_type"/>
</dbReference>
<feature type="domain" description="C2H2-type" evidence="1">
    <location>
        <begin position="213"/>
        <end position="236"/>
    </location>
</feature>
<sequence length="253" mass="29562">MADIKPWNGKRNAGKLSVHKLTVPYLIAEFKCTVYDCGFYTDTPETIKAHFETHQKPATQPAITRFSPWLECWFCKHVAPNTSDLLEHVQIAHKHCGYQCDRCCYRSRDPNSVVVHQRKYHVEQFDKAKILCVPGRQKPYTDIDDDAIMNEMKTNVKCLQCSHCSMRKFIDLDEFLTHIDGHNKTYIECHVCTELLPVQTMSEHIKLHNIYLFQCVYCDHGTIATARIMEHVTDEHPERMLFYHTRVSRVSDD</sequence>
<feature type="domain" description="C2H2-type" evidence="1">
    <location>
        <begin position="70"/>
        <end position="93"/>
    </location>
</feature>
<evidence type="ECO:0000259" key="1">
    <source>
        <dbReference type="SMART" id="SM00355"/>
    </source>
</evidence>
<evidence type="ECO:0000313" key="2">
    <source>
        <dbReference type="EnsemblMetazoa" id="ACHR004350-PA"/>
    </source>
</evidence>
<feature type="domain" description="C2H2-type" evidence="1">
    <location>
        <begin position="30"/>
        <end position="54"/>
    </location>
</feature>
<feature type="domain" description="C2H2-type" evidence="1">
    <location>
        <begin position="159"/>
        <end position="182"/>
    </location>
</feature>
<keyword evidence="3" id="KW-1185">Reference proteome</keyword>
<dbReference type="AlphaFoldDB" id="A0A182K0R8"/>